<sequence>MNRYPDVPSAIGNTPLIRLNAVSEATGCEIWGKAEFLNPGQSVKDRAALYIIRDAIARGAIAPGGTIVEGTAGNTGIGLALVGNALGFKTVIVIPETQSEEKKDAIRLAGAELIEVPAKPYKNPNNYVKVSGRLAEKLAAELPKGAIWANQFDNVANRQAHVETTGPEIFEQTDGKVDGFICAVGSGGTLGGVAMALRERNKDIKIGLADPEGAALYNYYAHGELKSSGGSITEGIGQGRITANLEGLSVDHAYQIPDAEALPYIFDLIRQEGLCLGGSSAINIAGAVRLARELGPGKTIVTILCDYGNRYQSKLFNPAFLRSKDLPVPDWLEAEPTVDIGTVLEAETH</sequence>
<dbReference type="NCBIfam" id="NF007989">
    <property type="entry name" value="PRK10717.1"/>
    <property type="match status" value="1"/>
</dbReference>
<evidence type="ECO:0000259" key="10">
    <source>
        <dbReference type="Pfam" id="PF00291"/>
    </source>
</evidence>
<organism evidence="11 12">
    <name type="scientific">Pelagibacterium luteolum</name>
    <dbReference type="NCBI Taxonomy" id="440168"/>
    <lineage>
        <taxon>Bacteria</taxon>
        <taxon>Pseudomonadati</taxon>
        <taxon>Pseudomonadota</taxon>
        <taxon>Alphaproteobacteria</taxon>
        <taxon>Hyphomicrobiales</taxon>
        <taxon>Devosiaceae</taxon>
        <taxon>Pelagibacterium</taxon>
    </lineage>
</organism>
<dbReference type="GO" id="GO:0006535">
    <property type="term" value="P:cysteine biosynthetic process from serine"/>
    <property type="evidence" value="ECO:0007669"/>
    <property type="project" value="InterPro"/>
</dbReference>
<evidence type="ECO:0000313" key="12">
    <source>
        <dbReference type="Proteomes" id="UP000199495"/>
    </source>
</evidence>
<gene>
    <name evidence="11" type="ORF">SAMN04487974_10641</name>
</gene>
<dbReference type="InterPro" id="IPR050214">
    <property type="entry name" value="Cys_Synth/Cystath_Beta-Synth"/>
</dbReference>
<dbReference type="AlphaFoldDB" id="A0A1G7WBA4"/>
<keyword evidence="7" id="KW-0809">Transit peptide</keyword>
<comment type="catalytic activity">
    <reaction evidence="9">
        <text>O-acetyl-L-serine + hydrogen sulfide = L-cysteine + acetate</text>
        <dbReference type="Rhea" id="RHEA:14829"/>
        <dbReference type="ChEBI" id="CHEBI:29919"/>
        <dbReference type="ChEBI" id="CHEBI:30089"/>
        <dbReference type="ChEBI" id="CHEBI:35235"/>
        <dbReference type="ChEBI" id="CHEBI:58340"/>
        <dbReference type="EC" id="2.5.1.47"/>
    </reaction>
</comment>
<evidence type="ECO:0000256" key="5">
    <source>
        <dbReference type="ARBA" id="ARBA00022679"/>
    </source>
</evidence>
<dbReference type="FunFam" id="3.40.50.1100:FF:000011">
    <property type="entry name" value="Cysteine synthase (o-acetylserine)"/>
    <property type="match status" value="1"/>
</dbReference>
<name>A0A1G7WBA4_9HYPH</name>
<evidence type="ECO:0000313" key="11">
    <source>
        <dbReference type="EMBL" id="SDG69256.1"/>
    </source>
</evidence>
<keyword evidence="4" id="KW-0028">Amino-acid biosynthesis</keyword>
<dbReference type="OrthoDB" id="9805733at2"/>
<evidence type="ECO:0000256" key="2">
    <source>
        <dbReference type="ARBA" id="ARBA00007103"/>
    </source>
</evidence>
<keyword evidence="6" id="KW-0663">Pyridoxal phosphate</keyword>
<dbReference type="SUPFAM" id="SSF53686">
    <property type="entry name" value="Tryptophan synthase beta subunit-like PLP-dependent enzymes"/>
    <property type="match status" value="1"/>
</dbReference>
<dbReference type="RefSeq" id="WP_090596347.1">
    <property type="nucleotide sequence ID" value="NZ_FNCS01000006.1"/>
</dbReference>
<dbReference type="STRING" id="440168.SAMN04487974_10641"/>
<dbReference type="GO" id="GO:0004124">
    <property type="term" value="F:cysteine synthase activity"/>
    <property type="evidence" value="ECO:0007669"/>
    <property type="project" value="UniProtKB-EC"/>
</dbReference>
<dbReference type="Gene3D" id="3.40.50.1100">
    <property type="match status" value="2"/>
</dbReference>
<evidence type="ECO:0000256" key="9">
    <source>
        <dbReference type="ARBA" id="ARBA00047931"/>
    </source>
</evidence>
<dbReference type="EMBL" id="FNCS01000006">
    <property type="protein sequence ID" value="SDG69256.1"/>
    <property type="molecule type" value="Genomic_DNA"/>
</dbReference>
<evidence type="ECO:0000256" key="1">
    <source>
        <dbReference type="ARBA" id="ARBA00001933"/>
    </source>
</evidence>
<evidence type="ECO:0000256" key="6">
    <source>
        <dbReference type="ARBA" id="ARBA00022898"/>
    </source>
</evidence>
<evidence type="ECO:0000256" key="3">
    <source>
        <dbReference type="ARBA" id="ARBA00012681"/>
    </source>
</evidence>
<dbReference type="PROSITE" id="PS00901">
    <property type="entry name" value="CYS_SYNTHASE"/>
    <property type="match status" value="1"/>
</dbReference>
<dbReference type="InterPro" id="IPR001926">
    <property type="entry name" value="TrpB-like_PALP"/>
</dbReference>
<dbReference type="Proteomes" id="UP000199495">
    <property type="component" value="Unassembled WGS sequence"/>
</dbReference>
<comment type="pathway">
    <text evidence="8">Amino-acid biosynthesis.</text>
</comment>
<keyword evidence="12" id="KW-1185">Reference proteome</keyword>
<dbReference type="InterPro" id="IPR001216">
    <property type="entry name" value="P-phosphate_BS"/>
</dbReference>
<comment type="similarity">
    <text evidence="2">Belongs to the cysteine synthase/cystathionine beta-synthase family.</text>
</comment>
<dbReference type="EC" id="2.5.1.47" evidence="3"/>
<dbReference type="InterPro" id="IPR036052">
    <property type="entry name" value="TrpB-like_PALP_sf"/>
</dbReference>
<comment type="cofactor">
    <cofactor evidence="1">
        <name>pyridoxal 5'-phosphate</name>
        <dbReference type="ChEBI" id="CHEBI:597326"/>
    </cofactor>
</comment>
<reference evidence="11 12" key="1">
    <citation type="submission" date="2016-10" db="EMBL/GenBank/DDBJ databases">
        <authorList>
            <person name="de Groot N.N."/>
        </authorList>
    </citation>
    <scope>NUCLEOTIDE SEQUENCE [LARGE SCALE GENOMIC DNA]</scope>
    <source>
        <strain evidence="11 12">CGMCC 1.10267</strain>
    </source>
</reference>
<evidence type="ECO:0000256" key="7">
    <source>
        <dbReference type="ARBA" id="ARBA00022946"/>
    </source>
</evidence>
<accession>A0A1G7WBA4</accession>
<evidence type="ECO:0000256" key="8">
    <source>
        <dbReference type="ARBA" id="ARBA00029440"/>
    </source>
</evidence>
<protein>
    <recommendedName>
        <fullName evidence="3">cysteine synthase</fullName>
        <ecNumber evidence="3">2.5.1.47</ecNumber>
    </recommendedName>
</protein>
<keyword evidence="5" id="KW-0808">Transferase</keyword>
<proteinExistence type="inferred from homology"/>
<evidence type="ECO:0000256" key="4">
    <source>
        <dbReference type="ARBA" id="ARBA00022605"/>
    </source>
</evidence>
<dbReference type="CDD" id="cd01561">
    <property type="entry name" value="CBS_like"/>
    <property type="match status" value="1"/>
</dbReference>
<feature type="domain" description="Tryptophan synthase beta chain-like PALP" evidence="10">
    <location>
        <begin position="9"/>
        <end position="306"/>
    </location>
</feature>
<dbReference type="Pfam" id="PF00291">
    <property type="entry name" value="PALP"/>
    <property type="match status" value="1"/>
</dbReference>
<dbReference type="PANTHER" id="PTHR10314">
    <property type="entry name" value="CYSTATHIONINE BETA-SYNTHASE"/>
    <property type="match status" value="1"/>
</dbReference>
<dbReference type="FunFam" id="3.40.50.1100:FF:000049">
    <property type="entry name" value="Cysteine synthase, putative"/>
    <property type="match status" value="1"/>
</dbReference>